<evidence type="ECO:0000313" key="1">
    <source>
        <dbReference type="EMBL" id="TVU51326.1"/>
    </source>
</evidence>
<sequence length="295" mass="31142">MGAGATAASSAVGKGLRRSPPAWGHPPLLPAVGAGATVASSAVGAGVTVASSAVGAGVKAASSAVGAEAPLSHLVLDCPCWILIGVWEEGELPEQFGAAPWLTMLPATGTEAIGTRTTSRRAVWLPCTQLQLHQRSPELWDRLMDGQEGSAHIIFKLEKIWIFGTGMTGLRNTSSEDCSFILQLHMKFHLSLCASCIKGLVWPVLGLHPVYQLCSSLYVERGTSNRLKRMCTLRSEGLCFIGCGWWEVKVAAAMLEAEELHPCTSTLDSVAPLSTTIASCLGNIPDPDGPCENYC</sequence>
<proteinExistence type="predicted"/>
<keyword evidence="2" id="KW-1185">Reference proteome</keyword>
<evidence type="ECO:0000313" key="2">
    <source>
        <dbReference type="Proteomes" id="UP000324897"/>
    </source>
</evidence>
<accession>A0A5J9WU34</accession>
<dbReference type="AlphaFoldDB" id="A0A5J9WU34"/>
<reference evidence="1 2" key="1">
    <citation type="journal article" date="2019" name="Sci. Rep.">
        <title>A high-quality genome of Eragrostis curvula grass provides insights into Poaceae evolution and supports new strategies to enhance forage quality.</title>
        <authorList>
            <person name="Carballo J."/>
            <person name="Santos B.A.C.M."/>
            <person name="Zappacosta D."/>
            <person name="Garbus I."/>
            <person name="Selva J.P."/>
            <person name="Gallo C.A."/>
            <person name="Diaz A."/>
            <person name="Albertini E."/>
            <person name="Caccamo M."/>
            <person name="Echenique V."/>
        </authorList>
    </citation>
    <scope>NUCLEOTIDE SEQUENCE [LARGE SCALE GENOMIC DNA]</scope>
    <source>
        <strain evidence="2">cv. Victoria</strain>
        <tissue evidence="1">Leaf</tissue>
    </source>
</reference>
<feature type="non-terminal residue" evidence="1">
    <location>
        <position position="1"/>
    </location>
</feature>
<comment type="caution">
    <text evidence="1">The sequence shown here is derived from an EMBL/GenBank/DDBJ whole genome shotgun (WGS) entry which is preliminary data.</text>
</comment>
<gene>
    <name evidence="1" type="ORF">EJB05_02744</name>
</gene>
<dbReference type="Proteomes" id="UP000324897">
    <property type="component" value="Chromosome 6"/>
</dbReference>
<dbReference type="Gramene" id="TVU51326">
    <property type="protein sequence ID" value="TVU51326"/>
    <property type="gene ID" value="EJB05_02744"/>
</dbReference>
<protein>
    <submittedName>
        <fullName evidence="1">Uncharacterized protein</fullName>
    </submittedName>
</protein>
<name>A0A5J9WU34_9POAL</name>
<dbReference type="EMBL" id="RWGY01000002">
    <property type="protein sequence ID" value="TVU51326.1"/>
    <property type="molecule type" value="Genomic_DNA"/>
</dbReference>
<organism evidence="1 2">
    <name type="scientific">Eragrostis curvula</name>
    <name type="common">weeping love grass</name>
    <dbReference type="NCBI Taxonomy" id="38414"/>
    <lineage>
        <taxon>Eukaryota</taxon>
        <taxon>Viridiplantae</taxon>
        <taxon>Streptophyta</taxon>
        <taxon>Embryophyta</taxon>
        <taxon>Tracheophyta</taxon>
        <taxon>Spermatophyta</taxon>
        <taxon>Magnoliopsida</taxon>
        <taxon>Liliopsida</taxon>
        <taxon>Poales</taxon>
        <taxon>Poaceae</taxon>
        <taxon>PACMAD clade</taxon>
        <taxon>Chloridoideae</taxon>
        <taxon>Eragrostideae</taxon>
        <taxon>Eragrostidinae</taxon>
        <taxon>Eragrostis</taxon>
    </lineage>
</organism>